<dbReference type="Proteomes" id="UP000049855">
    <property type="component" value="Unassembled WGS sequence"/>
</dbReference>
<keyword evidence="2" id="KW-1185">Reference proteome</keyword>
<protein>
    <submittedName>
        <fullName evidence="1">Uncharacterized protein</fullName>
    </submittedName>
</protein>
<reference evidence="2" key="1">
    <citation type="submission" date="2015-03" db="EMBL/GenBank/DDBJ databases">
        <authorList>
            <person name="Nijsse Bart"/>
        </authorList>
    </citation>
    <scope>NUCLEOTIDE SEQUENCE [LARGE SCALE GENOMIC DNA]</scope>
</reference>
<sequence>MIATASWEWCEPALSNIMKIIRELRAELISRLRRVLFREIAARYCGEVSSLTSVPMSSYGY</sequence>
<dbReference type="AlphaFoldDB" id="A0A0U1KU36"/>
<proteinExistence type="predicted"/>
<gene>
    <name evidence="1" type="ORF">SpAn4DRAFT_1914</name>
</gene>
<organism evidence="1 2">
    <name type="scientific">Sporomusa ovata</name>
    <dbReference type="NCBI Taxonomy" id="2378"/>
    <lineage>
        <taxon>Bacteria</taxon>
        <taxon>Bacillati</taxon>
        <taxon>Bacillota</taxon>
        <taxon>Negativicutes</taxon>
        <taxon>Selenomonadales</taxon>
        <taxon>Sporomusaceae</taxon>
        <taxon>Sporomusa</taxon>
    </lineage>
</organism>
<accession>A0A0U1KU36</accession>
<evidence type="ECO:0000313" key="1">
    <source>
        <dbReference type="EMBL" id="CQR70936.1"/>
    </source>
</evidence>
<evidence type="ECO:0000313" key="2">
    <source>
        <dbReference type="Proteomes" id="UP000049855"/>
    </source>
</evidence>
<dbReference type="EMBL" id="CTRP01000003">
    <property type="protein sequence ID" value="CQR70936.1"/>
    <property type="molecule type" value="Genomic_DNA"/>
</dbReference>
<name>A0A0U1KU36_9FIRM</name>